<dbReference type="NCBIfam" id="NF010047">
    <property type="entry name" value="PRK13523.1"/>
    <property type="match status" value="1"/>
</dbReference>
<keyword evidence="5" id="KW-0560">Oxidoreductase</keyword>
<dbReference type="AlphaFoldDB" id="A0A1Z4N6N8"/>
<keyword evidence="3" id="KW-0288">FMN</keyword>
<dbReference type="PANTHER" id="PTHR43303">
    <property type="entry name" value="NADPH DEHYDROGENASE C23G7.10C-RELATED"/>
    <property type="match status" value="1"/>
</dbReference>
<name>A0A1Z4N6N8_9CYAN</name>
<evidence type="ECO:0000256" key="1">
    <source>
        <dbReference type="ARBA" id="ARBA00001917"/>
    </source>
</evidence>
<dbReference type="Pfam" id="PF00724">
    <property type="entry name" value="Oxidored_FMN"/>
    <property type="match status" value="1"/>
</dbReference>
<evidence type="ECO:0000256" key="5">
    <source>
        <dbReference type="ARBA" id="ARBA00023002"/>
    </source>
</evidence>
<dbReference type="GO" id="GO:0003959">
    <property type="term" value="F:NADPH dehydrogenase activity"/>
    <property type="evidence" value="ECO:0007669"/>
    <property type="project" value="InterPro"/>
</dbReference>
<protein>
    <submittedName>
        <fullName evidence="7">Flavin oxidoreductase/NADH oxidase</fullName>
    </submittedName>
</protein>
<dbReference type="Proteomes" id="UP000218785">
    <property type="component" value="Chromosome"/>
</dbReference>
<dbReference type="InterPro" id="IPR013785">
    <property type="entry name" value="Aldolase_TIM"/>
</dbReference>
<proteinExistence type="predicted"/>
<keyword evidence="8" id="KW-1185">Reference proteome</keyword>
<accession>A0A1Z4N6N8</accession>
<dbReference type="RefSeq" id="WP_096580948.1">
    <property type="nucleotide sequence ID" value="NZ_CAWNJS010000001.1"/>
</dbReference>
<evidence type="ECO:0000259" key="6">
    <source>
        <dbReference type="Pfam" id="PF00724"/>
    </source>
</evidence>
<evidence type="ECO:0000256" key="2">
    <source>
        <dbReference type="ARBA" id="ARBA00022630"/>
    </source>
</evidence>
<evidence type="ECO:0000313" key="8">
    <source>
        <dbReference type="Proteomes" id="UP000218785"/>
    </source>
</evidence>
<dbReference type="CDD" id="cd02932">
    <property type="entry name" value="OYE_YqiM_FMN"/>
    <property type="match status" value="1"/>
</dbReference>
<organism evidence="7 8">
    <name type="scientific">Tolypothrix tenuis PCC 7101</name>
    <dbReference type="NCBI Taxonomy" id="231146"/>
    <lineage>
        <taxon>Bacteria</taxon>
        <taxon>Bacillati</taxon>
        <taxon>Cyanobacteriota</taxon>
        <taxon>Cyanophyceae</taxon>
        <taxon>Nostocales</taxon>
        <taxon>Tolypothrichaceae</taxon>
        <taxon>Tolypothrix</taxon>
    </lineage>
</organism>
<evidence type="ECO:0000313" key="7">
    <source>
        <dbReference type="EMBL" id="BAZ01399.1"/>
    </source>
</evidence>
<feature type="domain" description="NADH:flavin oxidoreductase/NADH oxidase N-terminal" evidence="6">
    <location>
        <begin position="4"/>
        <end position="340"/>
    </location>
</feature>
<evidence type="ECO:0000256" key="4">
    <source>
        <dbReference type="ARBA" id="ARBA00022857"/>
    </source>
</evidence>
<keyword evidence="4" id="KW-0521">NADP</keyword>
<dbReference type="EMBL" id="AP018248">
    <property type="protein sequence ID" value="BAZ01399.1"/>
    <property type="molecule type" value="Genomic_DNA"/>
</dbReference>
<sequence length="355" mass="39052">MAHLFEPFSIRDVTFRNRIAVSPMCQYSSTNGFANDWHKIHLASRAVGGSGLVLTEAAAVEARGRISPQDLGIWSDEHIENLAQIVELIHNFGAVAGIQLAHAGRKASTAKPSKGGKFLDESQEGWRPLVSSSAIAFSKDAPIPEALTLEGIQQVTQAFIQAAQRSLQAGFKVIEIHAAHGYLLHQFLSPLANTRTDDYGGSFENRTRLIREVVEGVREIWPQSNPLFVRISATDWVDKGWDIEQSIALSDKLKSLGVDLIDCSSGGIIPGINIPSKPGYQTQFAERIRKEAKIETGAVGLITSPEQAEKIINTGVADIVLLGRELLRNPYWPHLAAKQLGHEKLWPVQYDRAWL</sequence>
<dbReference type="GO" id="GO:0050661">
    <property type="term" value="F:NADP binding"/>
    <property type="evidence" value="ECO:0007669"/>
    <property type="project" value="InterPro"/>
</dbReference>
<evidence type="ECO:0000256" key="3">
    <source>
        <dbReference type="ARBA" id="ARBA00022643"/>
    </source>
</evidence>
<dbReference type="InterPro" id="IPR001155">
    <property type="entry name" value="OxRdtase_FMN_N"/>
</dbReference>
<gene>
    <name evidence="7" type="ORF">NIES37_53990</name>
</gene>
<keyword evidence="2" id="KW-0285">Flavoprotein</keyword>
<comment type="cofactor">
    <cofactor evidence="1">
        <name>FMN</name>
        <dbReference type="ChEBI" id="CHEBI:58210"/>
    </cofactor>
</comment>
<dbReference type="GO" id="GO:0010181">
    <property type="term" value="F:FMN binding"/>
    <property type="evidence" value="ECO:0007669"/>
    <property type="project" value="InterPro"/>
</dbReference>
<dbReference type="PANTHER" id="PTHR43303:SF4">
    <property type="entry name" value="NADPH DEHYDROGENASE C23G7.10C-RELATED"/>
    <property type="match status" value="1"/>
</dbReference>
<dbReference type="InterPro" id="IPR044152">
    <property type="entry name" value="YqjM-like"/>
</dbReference>
<reference evidence="7 8" key="1">
    <citation type="submission" date="2017-06" db="EMBL/GenBank/DDBJ databases">
        <title>Genome sequencing of cyanobaciteial culture collection at National Institute for Environmental Studies (NIES).</title>
        <authorList>
            <person name="Hirose Y."/>
            <person name="Shimura Y."/>
            <person name="Fujisawa T."/>
            <person name="Nakamura Y."/>
            <person name="Kawachi M."/>
        </authorList>
    </citation>
    <scope>NUCLEOTIDE SEQUENCE [LARGE SCALE GENOMIC DNA]</scope>
    <source>
        <strain evidence="7 8">NIES-37</strain>
    </source>
</reference>
<dbReference type="KEGG" id="ttq:NIES37_53990"/>
<dbReference type="Gene3D" id="3.20.20.70">
    <property type="entry name" value="Aldolase class I"/>
    <property type="match status" value="1"/>
</dbReference>
<dbReference type="SUPFAM" id="SSF51395">
    <property type="entry name" value="FMN-linked oxidoreductases"/>
    <property type="match status" value="1"/>
</dbReference>